<evidence type="ECO:0000259" key="1">
    <source>
        <dbReference type="Pfam" id="PF04717"/>
    </source>
</evidence>
<dbReference type="SUPFAM" id="SSF69255">
    <property type="entry name" value="gp5 N-terminal domain-like"/>
    <property type="match status" value="1"/>
</dbReference>
<organism evidence="2 3">
    <name type="scientific">Spartinivicinus marinus</name>
    <dbReference type="NCBI Taxonomy" id="2994442"/>
    <lineage>
        <taxon>Bacteria</taxon>
        <taxon>Pseudomonadati</taxon>
        <taxon>Pseudomonadota</taxon>
        <taxon>Gammaproteobacteria</taxon>
        <taxon>Oceanospirillales</taxon>
        <taxon>Zooshikellaceae</taxon>
        <taxon>Spartinivicinus</taxon>
    </lineage>
</organism>
<evidence type="ECO:0000313" key="2">
    <source>
        <dbReference type="EMBL" id="NYZ66984.1"/>
    </source>
</evidence>
<reference evidence="2 3" key="1">
    <citation type="submission" date="2020-07" db="EMBL/GenBank/DDBJ databases">
        <title>Endozoicomonas sp. nov., isolated from sediment.</title>
        <authorList>
            <person name="Gu T."/>
        </authorList>
    </citation>
    <scope>NUCLEOTIDE SEQUENCE [LARGE SCALE GENOMIC DNA]</scope>
    <source>
        <strain evidence="2 3">SM1973</strain>
    </source>
</reference>
<accession>A0A853IAA6</accession>
<dbReference type="EMBL" id="JACCKB010000019">
    <property type="protein sequence ID" value="NYZ66984.1"/>
    <property type="molecule type" value="Genomic_DNA"/>
</dbReference>
<keyword evidence="3" id="KW-1185">Reference proteome</keyword>
<protein>
    <recommendedName>
        <fullName evidence="1">Gp5/Type VI secretion system Vgr protein OB-fold domain-containing protein</fullName>
    </recommendedName>
</protein>
<comment type="caution">
    <text evidence="2">The sequence shown here is derived from an EMBL/GenBank/DDBJ whole genome shotgun (WGS) entry which is preliminary data.</text>
</comment>
<dbReference type="Gene3D" id="2.40.50.230">
    <property type="entry name" value="Gp5 N-terminal domain"/>
    <property type="match status" value="1"/>
</dbReference>
<dbReference type="Proteomes" id="UP000569732">
    <property type="component" value="Unassembled WGS sequence"/>
</dbReference>
<feature type="domain" description="Gp5/Type VI secretion system Vgr protein OB-fold" evidence="1">
    <location>
        <begin position="394"/>
        <end position="453"/>
    </location>
</feature>
<dbReference type="SUPFAM" id="SSF69279">
    <property type="entry name" value="Phage tail proteins"/>
    <property type="match status" value="1"/>
</dbReference>
<dbReference type="AlphaFoldDB" id="A0A853IAA6"/>
<dbReference type="InterPro" id="IPR006531">
    <property type="entry name" value="Gp5/Vgr_OB"/>
</dbReference>
<name>A0A853IAA6_9GAMM</name>
<sequence length="569" mass="62220">MSSSITYFTVFVDGKQTASNFSLVQFEVCKSVNKIARAELLFKNIDFSSYQYNTLDQDEFKAGKTLEIKEMNDGKAGAILFKGNIVKYRFKSDEEGGAHYIIVKDLAFLMCHHDRIATYHQLTDLDVFNQLLADYQSKGLTVKVNATSADVFKHQQLIHYHTDDWQFLLERCGATGLALWSDNNELTISKLKWPAPAANEAGKLKLGISSIVAFDLTYNPEWGAGQFQTQALDGSKQRANQAPLLTPPSLAQDIKLTAQQSPLSQIATELGYSIHQSLGTTFAELGEPQVWANAIATQHALKLITGSITLKGTSAIKLQDSIELDGFSKVFNGTHWVTGVTHRVDQQGWATQLQIGLPNPMWQTTNNKEQYNNRTGQVPGLQLGIVKAIIGLDVKVALPAMGVPNNEQIITARLCHPEAGKNHGFIVRPEVDDEVLVGFLNQDPKQPVVLGGLLADQQGAKPEDVSKQYQQMQIQRGLLGTPTGELSIATNKNQALKLNPQGIAVTTDKKITLDADANIAMKAKQNITVNADSNVAIESKANLKAKGNPTEIGDQSVVTNVKGQTVNIN</sequence>
<proteinExistence type="predicted"/>
<dbReference type="InterPro" id="IPR037026">
    <property type="entry name" value="Vgr_OB-fold_dom_sf"/>
</dbReference>
<evidence type="ECO:0000313" key="3">
    <source>
        <dbReference type="Proteomes" id="UP000569732"/>
    </source>
</evidence>
<dbReference type="Pfam" id="PF04717">
    <property type="entry name" value="Phage_base_V"/>
    <property type="match status" value="1"/>
</dbReference>
<dbReference type="RefSeq" id="WP_180569004.1">
    <property type="nucleotide sequence ID" value="NZ_JACCKB010000019.1"/>
</dbReference>
<gene>
    <name evidence="2" type="ORF">H0A36_13260</name>
</gene>